<feature type="compositionally biased region" description="Low complexity" evidence="9">
    <location>
        <begin position="50"/>
        <end position="63"/>
    </location>
</feature>
<keyword evidence="5 10" id="KW-1133">Transmembrane helix</keyword>
<accession>A0AAW0BK32</accession>
<evidence type="ECO:0000256" key="8">
    <source>
        <dbReference type="ARBA" id="ARBA00023316"/>
    </source>
</evidence>
<dbReference type="GO" id="GO:0015926">
    <property type="term" value="F:glucosidase activity"/>
    <property type="evidence" value="ECO:0007669"/>
    <property type="project" value="TreeGrafter"/>
</dbReference>
<keyword evidence="4" id="KW-0735">Signal-anchor</keyword>
<dbReference type="AlphaFoldDB" id="A0AAW0BK32"/>
<reference evidence="12 13" key="1">
    <citation type="submission" date="2024-01" db="EMBL/GenBank/DDBJ databases">
        <title>A draft genome for a cacao thread blight-causing isolate of Paramarasmius palmivorus.</title>
        <authorList>
            <person name="Baruah I.K."/>
            <person name="Bukari Y."/>
            <person name="Amoako-Attah I."/>
            <person name="Meinhardt L.W."/>
            <person name="Bailey B.A."/>
            <person name="Cohen S.P."/>
        </authorList>
    </citation>
    <scope>NUCLEOTIDE SEQUENCE [LARGE SCALE GENOMIC DNA]</scope>
    <source>
        <strain evidence="12 13">GH-12</strain>
    </source>
</reference>
<dbReference type="InterPro" id="IPR013320">
    <property type="entry name" value="ConA-like_dom_sf"/>
</dbReference>
<feature type="compositionally biased region" description="Polar residues" evidence="9">
    <location>
        <begin position="23"/>
        <end position="32"/>
    </location>
</feature>
<evidence type="ECO:0000313" key="12">
    <source>
        <dbReference type="EMBL" id="KAK7026883.1"/>
    </source>
</evidence>
<feature type="domain" description="GH16" evidence="11">
    <location>
        <begin position="201"/>
        <end position="600"/>
    </location>
</feature>
<proteinExistence type="inferred from homology"/>
<evidence type="ECO:0000256" key="5">
    <source>
        <dbReference type="ARBA" id="ARBA00022989"/>
    </source>
</evidence>
<dbReference type="InterPro" id="IPR005629">
    <property type="entry name" value="Skn1/Kre6/Sbg1"/>
</dbReference>
<dbReference type="PANTHER" id="PTHR31361:SF1">
    <property type="entry name" value="BETA-GLUCAN SYNTHESIS-ASSOCIATED PROTEIN KRE6-RELATED"/>
    <property type="match status" value="1"/>
</dbReference>
<dbReference type="PANTHER" id="PTHR31361">
    <property type="entry name" value="BETA-GLUCAN SYNTHESIS-ASSOCIATED PROTEIN KRE6-RELATED"/>
    <property type="match status" value="1"/>
</dbReference>
<keyword evidence="8" id="KW-0961">Cell wall biogenesis/degradation</keyword>
<evidence type="ECO:0000256" key="6">
    <source>
        <dbReference type="ARBA" id="ARBA00023136"/>
    </source>
</evidence>
<evidence type="ECO:0000256" key="2">
    <source>
        <dbReference type="ARBA" id="ARBA00010962"/>
    </source>
</evidence>
<evidence type="ECO:0000256" key="3">
    <source>
        <dbReference type="ARBA" id="ARBA00022692"/>
    </source>
</evidence>
<name>A0AAW0BK32_9AGAR</name>
<dbReference type="PROSITE" id="PS51762">
    <property type="entry name" value="GH16_2"/>
    <property type="match status" value="1"/>
</dbReference>
<evidence type="ECO:0000256" key="9">
    <source>
        <dbReference type="SAM" id="MobiDB-lite"/>
    </source>
</evidence>
<dbReference type="EMBL" id="JAYKXP010000099">
    <property type="protein sequence ID" value="KAK7026883.1"/>
    <property type="molecule type" value="Genomic_DNA"/>
</dbReference>
<evidence type="ECO:0000256" key="10">
    <source>
        <dbReference type="SAM" id="Phobius"/>
    </source>
</evidence>
<dbReference type="GO" id="GO:0005789">
    <property type="term" value="C:endoplasmic reticulum membrane"/>
    <property type="evidence" value="ECO:0007669"/>
    <property type="project" value="TreeGrafter"/>
</dbReference>
<evidence type="ECO:0000313" key="13">
    <source>
        <dbReference type="Proteomes" id="UP001383192"/>
    </source>
</evidence>
<dbReference type="GO" id="GO:0031505">
    <property type="term" value="P:fungal-type cell wall organization"/>
    <property type="evidence" value="ECO:0007669"/>
    <property type="project" value="TreeGrafter"/>
</dbReference>
<evidence type="ECO:0000256" key="7">
    <source>
        <dbReference type="ARBA" id="ARBA00023180"/>
    </source>
</evidence>
<comment type="caution">
    <text evidence="12">The sequence shown here is derived from an EMBL/GenBank/DDBJ whole genome shotgun (WGS) entry which is preliminary data.</text>
</comment>
<gene>
    <name evidence="12" type="ORF">VNI00_015425</name>
</gene>
<comment type="subcellular location">
    <subcellularLocation>
        <location evidence="1">Membrane</location>
        <topology evidence="1">Single-pass type II membrane protein</topology>
    </subcellularLocation>
</comment>
<keyword evidence="7" id="KW-0325">Glycoprotein</keyword>
<comment type="similarity">
    <text evidence="2">Belongs to the SKN1/KRE6 family.</text>
</comment>
<keyword evidence="13" id="KW-1185">Reference proteome</keyword>
<sequence length="648" mass="72124">MSFQQPRMAYPQRDIESGAYLSHSPSNSSAGSWDSRRNQGNGIRAGHFASRPSSIRSFSSTGSHDSPYNVSAAPGRPPPIDPSIAEKYSLSADPKEWGTALTPSFKEADDKLHNPDPVRDKQNDRVYSLFTRRGFANLGCLIILILGFLSLFAIYPIYMYIKNHDLSNIRGVNASGQVPVLLANAGLIDVDTPMEARTLKAFQSGADMELVFSDEFNREGRSFYPGDDPYWEAVDLHYWQVGVHFVGIDSFSLFLLNPNDQQPRMASSFYIPQKCLGSFFKKEARGILHSLHLPGSRRFLSKGMMSTWNKFCFTGGTFLASVSLPGISNVAGLWPAVWAMGNLGRAGYGASLEGMWPYTYDDCDVGTVKNQTKAGQPAAARFNSPDQTEALSFLPGQRLSRCTCPGEDHPGPMHDDGTFVGRSAPEIDSIEAQVQDGIGAVSQSGQFGPFDFEYRWKNTSDSFEIYDDKITEQNSYLGGVFQEAASCVTRTICVSLLLTKEVQIPTVINLERAASRSTVSSINQYITWISDNKKTWTMFADAVGKNDKVSISARPIPQEPMYLIVNLGMSTNFGDVDFEHLIFPAVMRVDWIRVYQEKGKKNIGCDPEDFPTQKYIDKHIRAYTDANLTTWVDDFKQPFPKNKFLDQC</sequence>
<evidence type="ECO:0000256" key="4">
    <source>
        <dbReference type="ARBA" id="ARBA00022968"/>
    </source>
</evidence>
<dbReference type="Proteomes" id="UP001383192">
    <property type="component" value="Unassembled WGS sequence"/>
</dbReference>
<feature type="region of interest" description="Disordered" evidence="9">
    <location>
        <begin position="1"/>
        <end position="85"/>
    </location>
</feature>
<dbReference type="Gene3D" id="2.60.120.200">
    <property type="match status" value="2"/>
</dbReference>
<keyword evidence="6 10" id="KW-0472">Membrane</keyword>
<dbReference type="InterPro" id="IPR000757">
    <property type="entry name" value="Beta-glucanase-like"/>
</dbReference>
<organism evidence="12 13">
    <name type="scientific">Paramarasmius palmivorus</name>
    <dbReference type="NCBI Taxonomy" id="297713"/>
    <lineage>
        <taxon>Eukaryota</taxon>
        <taxon>Fungi</taxon>
        <taxon>Dikarya</taxon>
        <taxon>Basidiomycota</taxon>
        <taxon>Agaricomycotina</taxon>
        <taxon>Agaricomycetes</taxon>
        <taxon>Agaricomycetidae</taxon>
        <taxon>Agaricales</taxon>
        <taxon>Marasmiineae</taxon>
        <taxon>Marasmiaceae</taxon>
        <taxon>Paramarasmius</taxon>
    </lineage>
</organism>
<protein>
    <recommendedName>
        <fullName evidence="11">GH16 domain-containing protein</fullName>
    </recommendedName>
</protein>
<dbReference type="GO" id="GO:0005886">
    <property type="term" value="C:plasma membrane"/>
    <property type="evidence" value="ECO:0007669"/>
    <property type="project" value="TreeGrafter"/>
</dbReference>
<evidence type="ECO:0000259" key="11">
    <source>
        <dbReference type="PROSITE" id="PS51762"/>
    </source>
</evidence>
<dbReference type="GO" id="GO:0006078">
    <property type="term" value="P:(1-&gt;6)-beta-D-glucan biosynthetic process"/>
    <property type="evidence" value="ECO:0007669"/>
    <property type="project" value="TreeGrafter"/>
</dbReference>
<dbReference type="SUPFAM" id="SSF49899">
    <property type="entry name" value="Concanavalin A-like lectins/glucanases"/>
    <property type="match status" value="1"/>
</dbReference>
<evidence type="ECO:0000256" key="1">
    <source>
        <dbReference type="ARBA" id="ARBA00004606"/>
    </source>
</evidence>
<feature type="transmembrane region" description="Helical" evidence="10">
    <location>
        <begin position="135"/>
        <end position="158"/>
    </location>
</feature>
<dbReference type="Pfam" id="PF03935">
    <property type="entry name" value="SKN1_KRE6_Sbg1"/>
    <property type="match status" value="2"/>
</dbReference>
<keyword evidence="3 10" id="KW-0812">Transmembrane</keyword>